<evidence type="ECO:0000256" key="3">
    <source>
        <dbReference type="ARBA" id="ARBA00022777"/>
    </source>
</evidence>
<evidence type="ECO:0000313" key="7">
    <source>
        <dbReference type="Proteomes" id="UP000785679"/>
    </source>
</evidence>
<dbReference type="InterPro" id="IPR008144">
    <property type="entry name" value="Guanylate_kin-like_dom"/>
</dbReference>
<reference evidence="6" key="1">
    <citation type="submission" date="2019-06" db="EMBL/GenBank/DDBJ databases">
        <authorList>
            <person name="Zheng W."/>
        </authorList>
    </citation>
    <scope>NUCLEOTIDE SEQUENCE</scope>
    <source>
        <strain evidence="6">QDHG01</strain>
    </source>
</reference>
<feature type="region of interest" description="Disordered" evidence="4">
    <location>
        <begin position="1"/>
        <end position="48"/>
    </location>
</feature>
<feature type="compositionally biased region" description="Polar residues" evidence="4">
    <location>
        <begin position="18"/>
        <end position="28"/>
    </location>
</feature>
<dbReference type="EMBL" id="RRYP01006564">
    <property type="protein sequence ID" value="TNV81114.1"/>
    <property type="molecule type" value="Genomic_DNA"/>
</dbReference>
<name>A0A8J8NVU3_HALGN</name>
<gene>
    <name evidence="6" type="ORF">FGO68_gene9236</name>
</gene>
<dbReference type="PROSITE" id="PS50052">
    <property type="entry name" value="GUANYLATE_KINASE_2"/>
    <property type="match status" value="1"/>
</dbReference>
<evidence type="ECO:0000313" key="6">
    <source>
        <dbReference type="EMBL" id="TNV81114.1"/>
    </source>
</evidence>
<dbReference type="GO" id="GO:0005829">
    <property type="term" value="C:cytosol"/>
    <property type="evidence" value="ECO:0007669"/>
    <property type="project" value="TreeGrafter"/>
</dbReference>
<evidence type="ECO:0000256" key="1">
    <source>
        <dbReference type="ARBA" id="ARBA00005790"/>
    </source>
</evidence>
<dbReference type="SMART" id="SM00072">
    <property type="entry name" value="GuKc"/>
    <property type="match status" value="1"/>
</dbReference>
<dbReference type="Gene3D" id="3.40.50.300">
    <property type="entry name" value="P-loop containing nucleotide triphosphate hydrolases"/>
    <property type="match status" value="2"/>
</dbReference>
<accession>A0A8J8NVU3</accession>
<sequence length="224" mass="24686">MGEVVKEEEEDDHLKPSLSKNQFFSPQSRTRKASGLHSSSKHKSSGSKFKPLVLVGPSGAGKSTLVKHLMAVAGDNFMFSISSTTRQPREGEISLQMLAQATSSSTKKFMAITTARTDAKSNIDVKGALTIAKEGKIECNYLFIKVPSIEELRVRLQARGTESEETLAVRLENAEKEQNTASEHKDIFNKFITNDKQENFLAEASTYLGVEVYPHLADALKPTH</sequence>
<keyword evidence="7" id="KW-1185">Reference proteome</keyword>
<dbReference type="SUPFAM" id="SSF52540">
    <property type="entry name" value="P-loop containing nucleoside triphosphate hydrolases"/>
    <property type="match status" value="1"/>
</dbReference>
<dbReference type="Pfam" id="PF00625">
    <property type="entry name" value="Guanylate_kin"/>
    <property type="match status" value="2"/>
</dbReference>
<organism evidence="6 7">
    <name type="scientific">Halteria grandinella</name>
    <dbReference type="NCBI Taxonomy" id="5974"/>
    <lineage>
        <taxon>Eukaryota</taxon>
        <taxon>Sar</taxon>
        <taxon>Alveolata</taxon>
        <taxon>Ciliophora</taxon>
        <taxon>Intramacronucleata</taxon>
        <taxon>Spirotrichea</taxon>
        <taxon>Stichotrichia</taxon>
        <taxon>Sporadotrichida</taxon>
        <taxon>Halteriidae</taxon>
        <taxon>Halteria</taxon>
    </lineage>
</organism>
<dbReference type="PANTHER" id="PTHR23117:SF13">
    <property type="entry name" value="GUANYLATE KINASE"/>
    <property type="match status" value="1"/>
</dbReference>
<evidence type="ECO:0000256" key="4">
    <source>
        <dbReference type="SAM" id="MobiDB-lite"/>
    </source>
</evidence>
<dbReference type="AlphaFoldDB" id="A0A8J8NVU3"/>
<proteinExistence type="inferred from homology"/>
<dbReference type="OrthoDB" id="6334211at2759"/>
<keyword evidence="2" id="KW-0808">Transferase</keyword>
<dbReference type="PANTHER" id="PTHR23117">
    <property type="entry name" value="GUANYLATE KINASE-RELATED"/>
    <property type="match status" value="1"/>
</dbReference>
<comment type="similarity">
    <text evidence="1">Belongs to the guanylate kinase family.</text>
</comment>
<dbReference type="InterPro" id="IPR027417">
    <property type="entry name" value="P-loop_NTPase"/>
</dbReference>
<evidence type="ECO:0000259" key="5">
    <source>
        <dbReference type="PROSITE" id="PS50052"/>
    </source>
</evidence>
<evidence type="ECO:0000256" key="2">
    <source>
        <dbReference type="ARBA" id="ARBA00022679"/>
    </source>
</evidence>
<dbReference type="Proteomes" id="UP000785679">
    <property type="component" value="Unassembled WGS sequence"/>
</dbReference>
<dbReference type="GO" id="GO:0004385">
    <property type="term" value="F:GMP kinase activity"/>
    <property type="evidence" value="ECO:0007669"/>
    <property type="project" value="TreeGrafter"/>
</dbReference>
<feature type="domain" description="Guanylate kinase-like" evidence="5">
    <location>
        <begin position="49"/>
        <end position="209"/>
    </location>
</feature>
<protein>
    <recommendedName>
        <fullName evidence="5">Guanylate kinase-like domain-containing protein</fullName>
    </recommendedName>
</protein>
<feature type="compositionally biased region" description="Acidic residues" evidence="4">
    <location>
        <begin position="1"/>
        <end position="11"/>
    </location>
</feature>
<feature type="compositionally biased region" description="Basic residues" evidence="4">
    <location>
        <begin position="29"/>
        <end position="45"/>
    </location>
</feature>
<dbReference type="InterPro" id="IPR008145">
    <property type="entry name" value="GK/Ca_channel_bsu"/>
</dbReference>
<keyword evidence="3" id="KW-0418">Kinase</keyword>
<comment type="caution">
    <text evidence="6">The sequence shown here is derived from an EMBL/GenBank/DDBJ whole genome shotgun (WGS) entry which is preliminary data.</text>
</comment>